<dbReference type="AlphaFoldDB" id="A0AA39YMQ9"/>
<dbReference type="InterPro" id="IPR012334">
    <property type="entry name" value="Pectin_lyas_fold"/>
</dbReference>
<dbReference type="SUPFAM" id="SSF51126">
    <property type="entry name" value="Pectin lyase-like"/>
    <property type="match status" value="1"/>
</dbReference>
<keyword evidence="3" id="KW-1185">Reference proteome</keyword>
<reference evidence="2" key="1">
    <citation type="submission" date="2023-06" db="EMBL/GenBank/DDBJ databases">
        <title>Genome-scale phylogeny and comparative genomics of the fungal order Sordariales.</title>
        <authorList>
            <consortium name="Lawrence Berkeley National Laboratory"/>
            <person name="Hensen N."/>
            <person name="Bonometti L."/>
            <person name="Westerberg I."/>
            <person name="Brannstrom I.O."/>
            <person name="Guillou S."/>
            <person name="Cros-Aarteil S."/>
            <person name="Calhoun S."/>
            <person name="Haridas S."/>
            <person name="Kuo A."/>
            <person name="Mondo S."/>
            <person name="Pangilinan J."/>
            <person name="Riley R."/>
            <person name="Labutti K."/>
            <person name="Andreopoulos B."/>
            <person name="Lipzen A."/>
            <person name="Chen C."/>
            <person name="Yanf M."/>
            <person name="Daum C."/>
            <person name="Ng V."/>
            <person name="Clum A."/>
            <person name="Steindorff A."/>
            <person name="Ohm R."/>
            <person name="Martin F."/>
            <person name="Silar P."/>
            <person name="Natvig D."/>
            <person name="Lalanne C."/>
            <person name="Gautier V."/>
            <person name="Ament-Velasquez S.L."/>
            <person name="Kruys A."/>
            <person name="Hutchinson M.I."/>
            <person name="Powell A.J."/>
            <person name="Barry K."/>
            <person name="Miller A.N."/>
            <person name="Grigoriev I.V."/>
            <person name="Debuchy R."/>
            <person name="Gladieux P."/>
            <person name="Thoren M.H."/>
            <person name="Johannesson H."/>
        </authorList>
    </citation>
    <scope>NUCLEOTIDE SEQUENCE</scope>
    <source>
        <strain evidence="2">SMH2532-1</strain>
    </source>
</reference>
<evidence type="ECO:0000259" key="1">
    <source>
        <dbReference type="Pfam" id="PF12708"/>
    </source>
</evidence>
<dbReference type="EMBL" id="JAULSV010000001">
    <property type="protein sequence ID" value="KAK0655378.1"/>
    <property type="molecule type" value="Genomic_DNA"/>
</dbReference>
<organism evidence="2 3">
    <name type="scientific">Cercophora newfieldiana</name>
    <dbReference type="NCBI Taxonomy" id="92897"/>
    <lineage>
        <taxon>Eukaryota</taxon>
        <taxon>Fungi</taxon>
        <taxon>Dikarya</taxon>
        <taxon>Ascomycota</taxon>
        <taxon>Pezizomycotina</taxon>
        <taxon>Sordariomycetes</taxon>
        <taxon>Sordariomycetidae</taxon>
        <taxon>Sordariales</taxon>
        <taxon>Lasiosphaeriaceae</taxon>
        <taxon>Cercophora</taxon>
    </lineage>
</organism>
<gene>
    <name evidence="2" type="ORF">B0T16DRAFT_396802</name>
</gene>
<proteinExistence type="predicted"/>
<dbReference type="InterPro" id="IPR039279">
    <property type="entry name" value="QRT3-like"/>
</dbReference>
<name>A0AA39YMQ9_9PEZI</name>
<evidence type="ECO:0000313" key="2">
    <source>
        <dbReference type="EMBL" id="KAK0655378.1"/>
    </source>
</evidence>
<dbReference type="InterPro" id="IPR011050">
    <property type="entry name" value="Pectin_lyase_fold/virulence"/>
</dbReference>
<dbReference type="GO" id="GO:0016829">
    <property type="term" value="F:lyase activity"/>
    <property type="evidence" value="ECO:0007669"/>
    <property type="project" value="UniProtKB-KW"/>
</dbReference>
<dbReference type="Pfam" id="PF12708">
    <property type="entry name" value="Pect-lyase_RHGA_epim"/>
    <property type="match status" value="1"/>
</dbReference>
<keyword evidence="2" id="KW-0456">Lyase</keyword>
<dbReference type="GO" id="GO:0004650">
    <property type="term" value="F:polygalacturonase activity"/>
    <property type="evidence" value="ECO:0007669"/>
    <property type="project" value="InterPro"/>
</dbReference>
<dbReference type="PANTHER" id="PTHR33928">
    <property type="entry name" value="POLYGALACTURONASE QRT3"/>
    <property type="match status" value="1"/>
</dbReference>
<dbReference type="PANTHER" id="PTHR33928:SF2">
    <property type="entry name" value="PECTATE LYASE SUPERFAMILY PROTEIN DOMAIN-CONTAINING PROTEIN-RELATED"/>
    <property type="match status" value="1"/>
</dbReference>
<evidence type="ECO:0000313" key="3">
    <source>
        <dbReference type="Proteomes" id="UP001174936"/>
    </source>
</evidence>
<sequence length="204" mass="21777">MMEPSSHGSPWSLGRSEDRRHWGAAAFGDSNCKVFRNVKDYGAKGDGSTDDTEAINKAISDGNRCSQGCSSSTTTTTTTTPALVYFPPGTYAVSKPIIMLYYTGFGEAWALFRGWWGMKCVSIPWRWRGGWVASSSWPCSATPTTTDIVLKVGLARAARPAAPPPPPRRWCTSLPVPTLSASPLSCSTTLASARLGRCSEGCGG</sequence>
<comment type="caution">
    <text evidence="2">The sequence shown here is derived from an EMBL/GenBank/DDBJ whole genome shotgun (WGS) entry which is preliminary data.</text>
</comment>
<dbReference type="Proteomes" id="UP001174936">
    <property type="component" value="Unassembled WGS sequence"/>
</dbReference>
<dbReference type="InterPro" id="IPR024535">
    <property type="entry name" value="RHGA/B-epi-like_pectate_lyase"/>
</dbReference>
<accession>A0AA39YMQ9</accession>
<feature type="domain" description="Rhamnogalacturonase A/B/Epimerase-like pectate lyase" evidence="1">
    <location>
        <begin position="35"/>
        <end position="104"/>
    </location>
</feature>
<protein>
    <submittedName>
        <fullName evidence="2">Pectate lyase superfamily protein-domain-containing protein</fullName>
    </submittedName>
</protein>
<dbReference type="Gene3D" id="2.160.20.10">
    <property type="entry name" value="Single-stranded right-handed beta-helix, Pectin lyase-like"/>
    <property type="match status" value="1"/>
</dbReference>